<sequence>MKIVKKILVALLIALVLIQFYRPEKNNAEYRDVSAFETETKPSNKVAAILESKCYDCHSNKTEYPWYAQVAPVSFWLHDHIEEGNEHFNLSNWSTYSDKKKDHKLDELIEEVEEGEMPLKSYTWMHGSITEEEKEVIIVWAKKARENYSL</sequence>
<feature type="domain" description="Haem-binding" evidence="1">
    <location>
        <begin position="12"/>
        <end position="145"/>
    </location>
</feature>
<organism evidence="2 3">
    <name type="scientific">Flavivirga aquatica</name>
    <dbReference type="NCBI Taxonomy" id="1849968"/>
    <lineage>
        <taxon>Bacteria</taxon>
        <taxon>Pseudomonadati</taxon>
        <taxon>Bacteroidota</taxon>
        <taxon>Flavobacteriia</taxon>
        <taxon>Flavobacteriales</taxon>
        <taxon>Flavobacteriaceae</taxon>
        <taxon>Flavivirga</taxon>
    </lineage>
</organism>
<accession>A0A1E5TBX1</accession>
<dbReference type="AlphaFoldDB" id="A0A1E5TBX1"/>
<protein>
    <submittedName>
        <fullName evidence="2">Cytochrome C</fullName>
    </submittedName>
</protein>
<dbReference type="OrthoDB" id="196738at2"/>
<name>A0A1E5TBX1_9FLAO</name>
<evidence type="ECO:0000313" key="3">
    <source>
        <dbReference type="Proteomes" id="UP000095713"/>
    </source>
</evidence>
<reference evidence="2 3" key="1">
    <citation type="submission" date="2016-05" db="EMBL/GenBank/DDBJ databases">
        <title>Draft Genome Sequence of Algibacter sp. Strain SK-16 Isolated from the Surface Water of Aburatsubo Inlet.</title>
        <authorList>
            <person name="Wong S.-K."/>
            <person name="Yoshizawa S."/>
            <person name="Nakajima Y."/>
            <person name="Ogura Y."/>
            <person name="Tetsuya H."/>
            <person name="Hamasaki K."/>
        </authorList>
    </citation>
    <scope>NUCLEOTIDE SEQUENCE [LARGE SCALE GENOMIC DNA]</scope>
    <source>
        <strain evidence="2 3">SK-16</strain>
    </source>
</reference>
<evidence type="ECO:0000313" key="2">
    <source>
        <dbReference type="EMBL" id="OEK08893.1"/>
    </source>
</evidence>
<dbReference type="InterPro" id="IPR025992">
    <property type="entry name" value="Haem-bd"/>
</dbReference>
<dbReference type="EMBL" id="MDJD01000028">
    <property type="protein sequence ID" value="OEK08893.1"/>
    <property type="molecule type" value="Genomic_DNA"/>
</dbReference>
<dbReference type="RefSeq" id="WP_069829574.1">
    <property type="nucleotide sequence ID" value="NZ_MDJD01000028.1"/>
</dbReference>
<comment type="caution">
    <text evidence="2">The sequence shown here is derived from an EMBL/GenBank/DDBJ whole genome shotgun (WGS) entry which is preliminary data.</text>
</comment>
<proteinExistence type="predicted"/>
<keyword evidence="3" id="KW-1185">Reference proteome</keyword>
<gene>
    <name evidence="2" type="ORF">A8C32_01060</name>
</gene>
<evidence type="ECO:0000259" key="1">
    <source>
        <dbReference type="SMART" id="SM01235"/>
    </source>
</evidence>
<dbReference type="STRING" id="1849968.A8C32_01060"/>
<dbReference type="Pfam" id="PF14376">
    <property type="entry name" value="Haem_bd"/>
    <property type="match status" value="1"/>
</dbReference>
<dbReference type="Proteomes" id="UP000095713">
    <property type="component" value="Unassembled WGS sequence"/>
</dbReference>
<dbReference type="SMART" id="SM01235">
    <property type="entry name" value="Haem_bd"/>
    <property type="match status" value="1"/>
</dbReference>